<reference evidence="6 7" key="1">
    <citation type="journal article" date="2011" name="Science">
        <title>The ecoresponsive genome of Daphnia pulex.</title>
        <authorList>
            <person name="Colbourne J.K."/>
            <person name="Pfrender M.E."/>
            <person name="Gilbert D."/>
            <person name="Thomas W.K."/>
            <person name="Tucker A."/>
            <person name="Oakley T.H."/>
            <person name="Tokishita S."/>
            <person name="Aerts A."/>
            <person name="Arnold G.J."/>
            <person name="Basu M.K."/>
            <person name="Bauer D.J."/>
            <person name="Caceres C.E."/>
            <person name="Carmel L."/>
            <person name="Casola C."/>
            <person name="Choi J.H."/>
            <person name="Detter J.C."/>
            <person name="Dong Q."/>
            <person name="Dusheyko S."/>
            <person name="Eads B.D."/>
            <person name="Frohlich T."/>
            <person name="Geiler-Samerotte K.A."/>
            <person name="Gerlach D."/>
            <person name="Hatcher P."/>
            <person name="Jogdeo S."/>
            <person name="Krijgsveld J."/>
            <person name="Kriventseva E.V."/>
            <person name="Kultz D."/>
            <person name="Laforsch C."/>
            <person name="Lindquist E."/>
            <person name="Lopez J."/>
            <person name="Manak J.R."/>
            <person name="Muller J."/>
            <person name="Pangilinan J."/>
            <person name="Patwardhan R.P."/>
            <person name="Pitluck S."/>
            <person name="Pritham E.J."/>
            <person name="Rechtsteiner A."/>
            <person name="Rho M."/>
            <person name="Rogozin I.B."/>
            <person name="Sakarya O."/>
            <person name="Salamov A."/>
            <person name="Schaack S."/>
            <person name="Shapiro H."/>
            <person name="Shiga Y."/>
            <person name="Skalitzky C."/>
            <person name="Smith Z."/>
            <person name="Souvorov A."/>
            <person name="Sung W."/>
            <person name="Tang Z."/>
            <person name="Tsuchiya D."/>
            <person name="Tu H."/>
            <person name="Vos H."/>
            <person name="Wang M."/>
            <person name="Wolf Y.I."/>
            <person name="Yamagata H."/>
            <person name="Yamada T."/>
            <person name="Ye Y."/>
            <person name="Shaw J.R."/>
            <person name="Andrews J."/>
            <person name="Crease T.J."/>
            <person name="Tang H."/>
            <person name="Lucas S.M."/>
            <person name="Robertson H.M."/>
            <person name="Bork P."/>
            <person name="Koonin E.V."/>
            <person name="Zdobnov E.M."/>
            <person name="Grigoriev I.V."/>
            <person name="Lynch M."/>
            <person name="Boore J.L."/>
        </authorList>
    </citation>
    <scope>NUCLEOTIDE SEQUENCE [LARGE SCALE GENOMIC DNA]</scope>
</reference>
<dbReference type="eggNOG" id="KOG4276">
    <property type="taxonomic scope" value="Eukaryota"/>
</dbReference>
<evidence type="ECO:0000256" key="3">
    <source>
        <dbReference type="PROSITE-ProRule" id="PRU00104"/>
    </source>
</evidence>
<comment type="function">
    <text evidence="4">E3 ubiquitin-protein ligase which accepts ubiquitin from an E2 ubiquitin-conjugating enzyme in the form of a thioester and then directly transfers the ubiquitin to targeted substrates.</text>
</comment>
<dbReference type="EMBL" id="GL732571">
    <property type="protein sequence ID" value="EFX75962.1"/>
    <property type="molecule type" value="Genomic_DNA"/>
</dbReference>
<accession>E9GWT7</accession>
<dbReference type="PROSITE" id="PS50237">
    <property type="entry name" value="HECT"/>
    <property type="match status" value="1"/>
</dbReference>
<evidence type="ECO:0000259" key="5">
    <source>
        <dbReference type="PROSITE" id="PS50237"/>
    </source>
</evidence>
<dbReference type="PANTHER" id="PTHR45670:SF1">
    <property type="entry name" value="E3 UBIQUITIN-PROTEIN LIGASE HECTD1"/>
    <property type="match status" value="1"/>
</dbReference>
<keyword evidence="1 4" id="KW-0808">Transferase</keyword>
<evidence type="ECO:0000256" key="1">
    <source>
        <dbReference type="ARBA" id="ARBA00022679"/>
    </source>
</evidence>
<gene>
    <name evidence="6" type="ORF">DAPPUDRAFT_36197</name>
</gene>
<sequence>RQEFNHVFTMSRLAGFSPSELRLLLCGDQSPSWTREDILNYSETKLGYTRDSPGFQRFINVLSGMNAEDRKTFLQL</sequence>
<dbReference type="InterPro" id="IPR035983">
    <property type="entry name" value="Hect_E3_ubiquitin_ligase"/>
</dbReference>
<dbReference type="GO" id="GO:0016567">
    <property type="term" value="P:protein ubiquitination"/>
    <property type="evidence" value="ECO:0007669"/>
    <property type="project" value="UniProtKB-UniPathway"/>
</dbReference>
<comment type="catalytic activity">
    <reaction evidence="4">
        <text>S-ubiquitinyl-[E2 ubiquitin-conjugating enzyme]-L-cysteine + [acceptor protein]-L-lysine = [E2 ubiquitin-conjugating enzyme]-L-cysteine + N(6)-ubiquitinyl-[acceptor protein]-L-lysine.</text>
        <dbReference type="EC" id="2.3.2.26"/>
    </reaction>
</comment>
<protein>
    <recommendedName>
        <fullName evidence="4">E3 ubiquitin-protein ligase</fullName>
        <ecNumber evidence="4">2.3.2.26</ecNumber>
    </recommendedName>
</protein>
<keyword evidence="2 3" id="KW-0833">Ubl conjugation pathway</keyword>
<comment type="similarity">
    <text evidence="4">Belongs to the UPL family. K-HECT subfamily.</text>
</comment>
<feature type="non-terminal residue" evidence="6">
    <location>
        <position position="76"/>
    </location>
</feature>
<name>E9GWT7_DAPPU</name>
<dbReference type="HOGENOM" id="CLU_2661551_0_0_1"/>
<evidence type="ECO:0000313" key="6">
    <source>
        <dbReference type="EMBL" id="EFX75962.1"/>
    </source>
</evidence>
<proteinExistence type="inferred from homology"/>
<feature type="domain" description="HECT" evidence="5">
    <location>
        <begin position="1"/>
        <end position="76"/>
    </location>
</feature>
<evidence type="ECO:0000256" key="2">
    <source>
        <dbReference type="ARBA" id="ARBA00022786"/>
    </source>
</evidence>
<feature type="non-terminal residue" evidence="6">
    <location>
        <position position="1"/>
    </location>
</feature>
<dbReference type="STRING" id="6669.E9GWT7"/>
<dbReference type="OrthoDB" id="412600at2759"/>
<dbReference type="GO" id="GO:0006511">
    <property type="term" value="P:ubiquitin-dependent protein catabolic process"/>
    <property type="evidence" value="ECO:0007669"/>
    <property type="project" value="UniProtKB-UniRule"/>
</dbReference>
<evidence type="ECO:0000256" key="4">
    <source>
        <dbReference type="RuleBase" id="RU369009"/>
    </source>
</evidence>
<comment type="caution">
    <text evidence="3">Lacks conserved residue(s) required for the propagation of feature annotation.</text>
</comment>
<dbReference type="KEGG" id="dpx:DAPPUDRAFT_36197"/>
<dbReference type="UniPathway" id="UPA00143"/>
<dbReference type="SUPFAM" id="SSF56204">
    <property type="entry name" value="Hect, E3 ligase catalytic domain"/>
    <property type="match status" value="1"/>
</dbReference>
<dbReference type="PhylomeDB" id="E9GWT7"/>
<organism evidence="6 7">
    <name type="scientific">Daphnia pulex</name>
    <name type="common">Water flea</name>
    <dbReference type="NCBI Taxonomy" id="6669"/>
    <lineage>
        <taxon>Eukaryota</taxon>
        <taxon>Metazoa</taxon>
        <taxon>Ecdysozoa</taxon>
        <taxon>Arthropoda</taxon>
        <taxon>Crustacea</taxon>
        <taxon>Branchiopoda</taxon>
        <taxon>Diplostraca</taxon>
        <taxon>Cladocera</taxon>
        <taxon>Anomopoda</taxon>
        <taxon>Daphniidae</taxon>
        <taxon>Daphnia</taxon>
    </lineage>
</organism>
<dbReference type="InParanoid" id="E9GWT7"/>
<dbReference type="InterPro" id="IPR000569">
    <property type="entry name" value="HECT_dom"/>
</dbReference>
<dbReference type="Pfam" id="PF00632">
    <property type="entry name" value="HECT"/>
    <property type="match status" value="1"/>
</dbReference>
<dbReference type="InterPro" id="IPR045322">
    <property type="entry name" value="HECTD1/TRIP12-like"/>
</dbReference>
<dbReference type="Proteomes" id="UP000000305">
    <property type="component" value="Unassembled WGS sequence"/>
</dbReference>
<evidence type="ECO:0000313" key="7">
    <source>
        <dbReference type="Proteomes" id="UP000000305"/>
    </source>
</evidence>
<keyword evidence="7" id="KW-1185">Reference proteome</keyword>
<dbReference type="GO" id="GO:0061630">
    <property type="term" value="F:ubiquitin protein ligase activity"/>
    <property type="evidence" value="ECO:0007669"/>
    <property type="project" value="UniProtKB-UniRule"/>
</dbReference>
<dbReference type="AlphaFoldDB" id="E9GWT7"/>
<dbReference type="GO" id="GO:0009966">
    <property type="term" value="P:regulation of signal transduction"/>
    <property type="evidence" value="ECO:0007669"/>
    <property type="project" value="UniProtKB-ARBA"/>
</dbReference>
<dbReference type="EC" id="2.3.2.26" evidence="4"/>
<comment type="pathway">
    <text evidence="4">Protein modification; protein ubiquitination.</text>
</comment>
<dbReference type="PANTHER" id="PTHR45670">
    <property type="entry name" value="E3 UBIQUITIN-PROTEIN LIGASE TRIP12"/>
    <property type="match status" value="1"/>
</dbReference>